<dbReference type="RefSeq" id="WP_251832824.1">
    <property type="nucleotide sequence ID" value="NZ_JACSPS010000001.1"/>
</dbReference>
<organism evidence="3 4">
    <name type="scientific">Kaistella pullorum</name>
    <dbReference type="NCBI Taxonomy" id="2763074"/>
    <lineage>
        <taxon>Bacteria</taxon>
        <taxon>Pseudomonadati</taxon>
        <taxon>Bacteroidota</taxon>
        <taxon>Flavobacteriia</taxon>
        <taxon>Flavobacteriales</taxon>
        <taxon>Weeksellaceae</taxon>
        <taxon>Chryseobacterium group</taxon>
        <taxon>Kaistella</taxon>
    </lineage>
</organism>
<dbReference type="EMBL" id="JACSPS010000001">
    <property type="protein sequence ID" value="MBD8017624.1"/>
    <property type="molecule type" value="Genomic_DNA"/>
</dbReference>
<dbReference type="Gene3D" id="3.40.50.2300">
    <property type="match status" value="1"/>
</dbReference>
<gene>
    <name evidence="3" type="ORF">H9628_03990</name>
</gene>
<dbReference type="SMART" id="SM00448">
    <property type="entry name" value="REC"/>
    <property type="match status" value="1"/>
</dbReference>
<protein>
    <submittedName>
        <fullName evidence="3">Response regulator</fullName>
    </submittedName>
</protein>
<feature type="domain" description="Response regulatory" evidence="2">
    <location>
        <begin position="5"/>
        <end position="119"/>
    </location>
</feature>
<comment type="caution">
    <text evidence="3">The sequence shown here is derived from an EMBL/GenBank/DDBJ whole genome shotgun (WGS) entry which is preliminary data.</text>
</comment>
<keyword evidence="4" id="KW-1185">Reference proteome</keyword>
<reference evidence="3 4" key="1">
    <citation type="submission" date="2020-08" db="EMBL/GenBank/DDBJ databases">
        <title>A Genomic Blueprint of the Chicken Gut Microbiome.</title>
        <authorList>
            <person name="Gilroy R."/>
            <person name="Ravi A."/>
            <person name="Getino M."/>
            <person name="Pursley I."/>
            <person name="Horton D.L."/>
            <person name="Alikhan N.-F."/>
            <person name="Baker D."/>
            <person name="Gharbi K."/>
            <person name="Hall N."/>
            <person name="Watson M."/>
            <person name="Adriaenssens E.M."/>
            <person name="Foster-Nyarko E."/>
            <person name="Jarju S."/>
            <person name="Secka A."/>
            <person name="Antonio M."/>
            <person name="Oren A."/>
            <person name="Chaudhuri R."/>
            <person name="La Ragione R.M."/>
            <person name="Hildebrand F."/>
            <person name="Pallen M.J."/>
        </authorList>
    </citation>
    <scope>NUCLEOTIDE SEQUENCE [LARGE SCALE GENOMIC DNA]</scope>
    <source>
        <strain evidence="3 4">Sa1CVA4</strain>
    </source>
</reference>
<proteinExistence type="predicted"/>
<evidence type="ECO:0000313" key="3">
    <source>
        <dbReference type="EMBL" id="MBD8017624.1"/>
    </source>
</evidence>
<evidence type="ECO:0000313" key="4">
    <source>
        <dbReference type="Proteomes" id="UP000626242"/>
    </source>
</evidence>
<accession>A0ABR8WKN8</accession>
<name>A0ABR8WKN8_9FLAO</name>
<dbReference type="InterPro" id="IPR011006">
    <property type="entry name" value="CheY-like_superfamily"/>
</dbReference>
<sequence>MHKKRVLILETETAVSSVLASILKDEGYQCIVRETSQGLPELLLQFRPAGILIARRIPELGVVKAIELIRRSPFGRHTAIIYLTASGSSIGEARSAGANVTIFKPIDINKLLFTLGNFTNLN</sequence>
<comment type="caution">
    <text evidence="1">Lacks conserved residue(s) required for the propagation of feature annotation.</text>
</comment>
<dbReference type="InterPro" id="IPR001789">
    <property type="entry name" value="Sig_transdc_resp-reg_receiver"/>
</dbReference>
<dbReference type="SUPFAM" id="SSF52172">
    <property type="entry name" value="CheY-like"/>
    <property type="match status" value="1"/>
</dbReference>
<evidence type="ECO:0000256" key="1">
    <source>
        <dbReference type="PROSITE-ProRule" id="PRU00169"/>
    </source>
</evidence>
<dbReference type="PROSITE" id="PS50110">
    <property type="entry name" value="RESPONSE_REGULATORY"/>
    <property type="match status" value="1"/>
</dbReference>
<evidence type="ECO:0000259" key="2">
    <source>
        <dbReference type="PROSITE" id="PS50110"/>
    </source>
</evidence>
<dbReference type="Pfam" id="PF00072">
    <property type="entry name" value="Response_reg"/>
    <property type="match status" value="1"/>
</dbReference>
<dbReference type="Proteomes" id="UP000626242">
    <property type="component" value="Unassembled WGS sequence"/>
</dbReference>